<keyword evidence="4" id="KW-0804">Transcription</keyword>
<evidence type="ECO:0000313" key="7">
    <source>
        <dbReference type="Proteomes" id="UP000290958"/>
    </source>
</evidence>
<dbReference type="InterPro" id="IPR036390">
    <property type="entry name" value="WH_DNA-bd_sf"/>
</dbReference>
<evidence type="ECO:0000256" key="2">
    <source>
        <dbReference type="ARBA" id="ARBA00023015"/>
    </source>
</evidence>
<dbReference type="AlphaFoldDB" id="A0A4Q1KAZ9"/>
<gene>
    <name evidence="6" type="ORF">EQG66_14995</name>
</gene>
<dbReference type="InterPro" id="IPR050389">
    <property type="entry name" value="LysR-type_TF"/>
</dbReference>
<sequence>MINAGRKRISRVNVRTFDIGKFDLNLLRALHMLLRERNVTRAANELHVTQQAMSGSLKRLRQHFDDPLFIRVGQHLEPTPMVLIFIES</sequence>
<keyword evidence="2" id="KW-0805">Transcription regulation</keyword>
<name>A0A4Q1KAZ9_9SPHN</name>
<dbReference type="Pfam" id="PF00126">
    <property type="entry name" value="HTH_1"/>
    <property type="match status" value="1"/>
</dbReference>
<evidence type="ECO:0000256" key="1">
    <source>
        <dbReference type="ARBA" id="ARBA00009437"/>
    </source>
</evidence>
<dbReference type="PANTHER" id="PTHR30118:SF15">
    <property type="entry name" value="TRANSCRIPTIONAL REGULATORY PROTEIN"/>
    <property type="match status" value="1"/>
</dbReference>
<dbReference type="EMBL" id="SBKP01000029">
    <property type="protein sequence ID" value="RXR23698.1"/>
    <property type="molecule type" value="Genomic_DNA"/>
</dbReference>
<comment type="similarity">
    <text evidence="1">Belongs to the LysR transcriptional regulatory family.</text>
</comment>
<dbReference type="OrthoDB" id="8339333at2"/>
<dbReference type="GO" id="GO:0003677">
    <property type="term" value="F:DNA binding"/>
    <property type="evidence" value="ECO:0007669"/>
    <property type="project" value="UniProtKB-KW"/>
</dbReference>
<feature type="domain" description="HTH lysR-type" evidence="5">
    <location>
        <begin position="22"/>
        <end position="79"/>
    </location>
</feature>
<evidence type="ECO:0000256" key="3">
    <source>
        <dbReference type="ARBA" id="ARBA00023125"/>
    </source>
</evidence>
<reference evidence="7" key="1">
    <citation type="submission" date="2019-01" db="EMBL/GenBank/DDBJ databases">
        <title>Cytophagaceae bacterium strain CAR-16.</title>
        <authorList>
            <person name="Chen W.-M."/>
        </authorList>
    </citation>
    <scope>NUCLEOTIDE SEQUENCE [LARGE SCALE GENOMIC DNA]</scope>
    <source>
        <strain evidence="7">CHR27</strain>
    </source>
</reference>
<keyword evidence="7" id="KW-1185">Reference proteome</keyword>
<dbReference type="PROSITE" id="PS50931">
    <property type="entry name" value="HTH_LYSR"/>
    <property type="match status" value="1"/>
</dbReference>
<dbReference type="GO" id="GO:0003700">
    <property type="term" value="F:DNA-binding transcription factor activity"/>
    <property type="evidence" value="ECO:0007669"/>
    <property type="project" value="InterPro"/>
</dbReference>
<dbReference type="PANTHER" id="PTHR30118">
    <property type="entry name" value="HTH-TYPE TRANSCRIPTIONAL REGULATOR LEUO-RELATED"/>
    <property type="match status" value="1"/>
</dbReference>
<dbReference type="InterPro" id="IPR036388">
    <property type="entry name" value="WH-like_DNA-bd_sf"/>
</dbReference>
<comment type="caution">
    <text evidence="6">The sequence shown here is derived from an EMBL/GenBank/DDBJ whole genome shotgun (WGS) entry which is preliminary data.</text>
</comment>
<organism evidence="6 7">
    <name type="scientific">Sphingobium fluviale</name>
    <dbReference type="NCBI Taxonomy" id="2506423"/>
    <lineage>
        <taxon>Bacteria</taxon>
        <taxon>Pseudomonadati</taxon>
        <taxon>Pseudomonadota</taxon>
        <taxon>Alphaproteobacteria</taxon>
        <taxon>Sphingomonadales</taxon>
        <taxon>Sphingomonadaceae</taxon>
        <taxon>Sphingobium</taxon>
    </lineage>
</organism>
<dbReference type="PRINTS" id="PR00039">
    <property type="entry name" value="HTHLYSR"/>
</dbReference>
<dbReference type="InterPro" id="IPR000847">
    <property type="entry name" value="LysR_HTH_N"/>
</dbReference>
<proteinExistence type="inferred from homology"/>
<protein>
    <submittedName>
        <fullName evidence="6">LysR family transcriptional regulator</fullName>
    </submittedName>
</protein>
<evidence type="ECO:0000256" key="4">
    <source>
        <dbReference type="ARBA" id="ARBA00023163"/>
    </source>
</evidence>
<keyword evidence="3" id="KW-0238">DNA-binding</keyword>
<dbReference type="Gene3D" id="1.10.10.10">
    <property type="entry name" value="Winged helix-like DNA-binding domain superfamily/Winged helix DNA-binding domain"/>
    <property type="match status" value="1"/>
</dbReference>
<accession>A0A4Q1KAZ9</accession>
<dbReference type="Proteomes" id="UP000290958">
    <property type="component" value="Unassembled WGS sequence"/>
</dbReference>
<evidence type="ECO:0000313" key="6">
    <source>
        <dbReference type="EMBL" id="RXR23698.1"/>
    </source>
</evidence>
<evidence type="ECO:0000259" key="5">
    <source>
        <dbReference type="PROSITE" id="PS50931"/>
    </source>
</evidence>
<dbReference type="SUPFAM" id="SSF46785">
    <property type="entry name" value="Winged helix' DNA-binding domain"/>
    <property type="match status" value="1"/>
</dbReference>